<protein>
    <submittedName>
        <fullName evidence="5">Uncharacterized protein</fullName>
    </submittedName>
</protein>
<feature type="compositionally biased region" description="Low complexity" evidence="1">
    <location>
        <begin position="374"/>
        <end position="385"/>
    </location>
</feature>
<keyword evidence="4" id="KW-1185">Reference proteome</keyword>
<feature type="compositionally biased region" description="Basic and acidic residues" evidence="1">
    <location>
        <begin position="300"/>
        <end position="338"/>
    </location>
</feature>
<name>A0A7I4YYF5_HAECO</name>
<dbReference type="AlphaFoldDB" id="A0A7I4YYF5"/>
<dbReference type="InterPro" id="IPR018247">
    <property type="entry name" value="EF_Hand_1_Ca_BS"/>
</dbReference>
<dbReference type="Proteomes" id="UP000025227">
    <property type="component" value="Unplaced"/>
</dbReference>
<feature type="signal peptide" evidence="3">
    <location>
        <begin position="1"/>
        <end position="26"/>
    </location>
</feature>
<feature type="chain" id="PRO_5029570208" evidence="3">
    <location>
        <begin position="27"/>
        <end position="458"/>
    </location>
</feature>
<feature type="compositionally biased region" description="Basic residues" evidence="1">
    <location>
        <begin position="282"/>
        <end position="299"/>
    </location>
</feature>
<evidence type="ECO:0000313" key="5">
    <source>
        <dbReference type="WBParaSite" id="HCON_00157760-00001"/>
    </source>
</evidence>
<keyword evidence="2" id="KW-0472">Membrane</keyword>
<reference evidence="5" key="1">
    <citation type="submission" date="2020-12" db="UniProtKB">
        <authorList>
            <consortium name="WormBaseParasite"/>
        </authorList>
    </citation>
    <scope>IDENTIFICATION</scope>
    <source>
        <strain evidence="5">MHco3</strain>
    </source>
</reference>
<evidence type="ECO:0000313" key="4">
    <source>
        <dbReference type="Proteomes" id="UP000025227"/>
    </source>
</evidence>
<evidence type="ECO:0000256" key="1">
    <source>
        <dbReference type="SAM" id="MobiDB-lite"/>
    </source>
</evidence>
<keyword evidence="2" id="KW-1133">Transmembrane helix</keyword>
<accession>A0A7I4YYF5</accession>
<dbReference type="PROSITE" id="PS00018">
    <property type="entry name" value="EF_HAND_1"/>
    <property type="match status" value="1"/>
</dbReference>
<evidence type="ECO:0000256" key="3">
    <source>
        <dbReference type="SAM" id="SignalP"/>
    </source>
</evidence>
<feature type="transmembrane region" description="Helical" evidence="2">
    <location>
        <begin position="249"/>
        <end position="276"/>
    </location>
</feature>
<feature type="region of interest" description="Disordered" evidence="1">
    <location>
        <begin position="282"/>
        <end position="458"/>
    </location>
</feature>
<organism evidence="4 5">
    <name type="scientific">Haemonchus contortus</name>
    <name type="common">Barber pole worm</name>
    <dbReference type="NCBI Taxonomy" id="6289"/>
    <lineage>
        <taxon>Eukaryota</taxon>
        <taxon>Metazoa</taxon>
        <taxon>Ecdysozoa</taxon>
        <taxon>Nematoda</taxon>
        <taxon>Chromadorea</taxon>
        <taxon>Rhabditida</taxon>
        <taxon>Rhabditina</taxon>
        <taxon>Rhabditomorpha</taxon>
        <taxon>Strongyloidea</taxon>
        <taxon>Trichostrongylidae</taxon>
        <taxon>Haemonchus</taxon>
    </lineage>
</organism>
<keyword evidence="2" id="KW-0812">Transmembrane</keyword>
<keyword evidence="3" id="KW-0732">Signal</keyword>
<dbReference type="OrthoDB" id="10549850at2759"/>
<evidence type="ECO:0000256" key="2">
    <source>
        <dbReference type="SAM" id="Phobius"/>
    </source>
</evidence>
<proteinExistence type="predicted"/>
<sequence>MKLLLLFESNVIWWSVIVIYIPFAGSDTKCYTDTDSSGKITEKEYPMCYGYYFYRKRKPTEAYGKATIYLTGFKFHFADHNQKLNKRASVFCEIFEYNADLMTGDTEDREKAIWDLDQGVATCFCNTSILCATQKATFRDYLNKAGPRERFVFRRFVEELDNAKAAKVYAAWVATSSTSPPPTTTVITTSAGITTVVAISGATTPPLGPATITTEGKYQNRTATIREVKADKDVSFSSKHIPETGGFPLLIPLLLGAIIGLLLVLGIIAAVLFVWITRKKRLKHSSKKKSGKGKKNSGKGKKESKDGSKTKNKKQDDDKKPPKKSAEKTGKGKDDRKPAGKAASKMGNVPPKSAMGKPPKSTMGIPTSKMGNVPPKSGMGKPPKSAMGKATSKMGNVPPKPAMGKPPKSAMGKATSKMGNVPPKSAMGKPPKSAMGKATSKMGNVQPKSTMGKATRKK</sequence>
<dbReference type="WBParaSite" id="HCON_00157760-00001">
    <property type="protein sequence ID" value="HCON_00157760-00001"/>
    <property type="gene ID" value="HCON_00157760"/>
</dbReference>